<feature type="domain" description="Peptidase M43 pregnancy-associated plasma-A" evidence="11">
    <location>
        <begin position="145"/>
        <end position="279"/>
    </location>
</feature>
<dbReference type="GO" id="GO:0008237">
    <property type="term" value="F:metallopeptidase activity"/>
    <property type="evidence" value="ECO:0007669"/>
    <property type="project" value="UniProtKB-KW"/>
</dbReference>
<dbReference type="SUPFAM" id="SSF55486">
    <property type="entry name" value="Metalloproteases ('zincins'), catalytic domain"/>
    <property type="match status" value="1"/>
</dbReference>
<evidence type="ECO:0000256" key="5">
    <source>
        <dbReference type="ARBA" id="ARBA00022729"/>
    </source>
</evidence>
<dbReference type="InterPro" id="IPR024079">
    <property type="entry name" value="MetalloPept_cat_dom_sf"/>
</dbReference>
<gene>
    <name evidence="12" type="ORF">KHLLAP_LOCUS6974</name>
</gene>
<organism evidence="12 13">
    <name type="scientific">Anthostomella pinea</name>
    <dbReference type="NCBI Taxonomy" id="933095"/>
    <lineage>
        <taxon>Eukaryota</taxon>
        <taxon>Fungi</taxon>
        <taxon>Dikarya</taxon>
        <taxon>Ascomycota</taxon>
        <taxon>Pezizomycotina</taxon>
        <taxon>Sordariomycetes</taxon>
        <taxon>Xylariomycetidae</taxon>
        <taxon>Xylariales</taxon>
        <taxon>Xylariaceae</taxon>
        <taxon>Anthostomella</taxon>
    </lineage>
</organism>
<name>A0AAI8VLA0_9PEZI</name>
<proteinExistence type="inferred from homology"/>
<dbReference type="AlphaFoldDB" id="A0AAI8VLA0"/>
<evidence type="ECO:0000256" key="3">
    <source>
        <dbReference type="ARBA" id="ARBA00022670"/>
    </source>
</evidence>
<evidence type="ECO:0000256" key="1">
    <source>
        <dbReference type="ARBA" id="ARBA00003174"/>
    </source>
</evidence>
<dbReference type="Proteomes" id="UP001295740">
    <property type="component" value="Unassembled WGS sequence"/>
</dbReference>
<evidence type="ECO:0000256" key="8">
    <source>
        <dbReference type="ARBA" id="ARBA00023049"/>
    </source>
</evidence>
<comment type="similarity">
    <text evidence="2">Belongs to the peptidase M43B family.</text>
</comment>
<keyword evidence="8" id="KW-0482">Metalloprotease</keyword>
<dbReference type="CDD" id="cd04275">
    <property type="entry name" value="ZnMc_pappalysin_like"/>
    <property type="match status" value="1"/>
</dbReference>
<keyword evidence="7" id="KW-0862">Zinc</keyword>
<evidence type="ECO:0000256" key="6">
    <source>
        <dbReference type="ARBA" id="ARBA00022801"/>
    </source>
</evidence>
<keyword evidence="3" id="KW-0645">Protease</keyword>
<dbReference type="Pfam" id="PF05572">
    <property type="entry name" value="Peptidase_M43"/>
    <property type="match status" value="1"/>
</dbReference>
<comment type="function">
    <text evidence="1">Secreted metalloproteinase that allows assimilation of proteinaceous substrates.</text>
</comment>
<dbReference type="GO" id="GO:0046872">
    <property type="term" value="F:metal ion binding"/>
    <property type="evidence" value="ECO:0007669"/>
    <property type="project" value="UniProtKB-KW"/>
</dbReference>
<evidence type="ECO:0000256" key="9">
    <source>
        <dbReference type="ARBA" id="ARBA00023157"/>
    </source>
</evidence>
<dbReference type="EMBL" id="CAUWAG010000008">
    <property type="protein sequence ID" value="CAJ2506506.1"/>
    <property type="molecule type" value="Genomic_DNA"/>
</dbReference>
<evidence type="ECO:0000259" key="11">
    <source>
        <dbReference type="Pfam" id="PF05572"/>
    </source>
</evidence>
<sequence>MFFKTLAATALLAVSAQAISVPRGPAGNGTRLCGTPDPTAEQIEASMAMLEQERQFRASGESRALASFEVDTYFHVVASSTAASGGYLTQTMINNQLAVMNADYSPHGITFNLVSTDWTVNANWAADGAELAMKKALRKGTYSDLNVYFLGALGDGLLGYCYFPVAGVTTGSSDFYYDGCSILAQSVPGGTAAPYNEGGTVVHEVGHWMNLYHTFQGGCSGSGDSVDDTPAEASAASGCPTGRDTCTAAGVDPIHNYMDYTDDACYEEFTEGQEARMYSAWSAYRS</sequence>
<feature type="chain" id="PRO_5042477771" evidence="10">
    <location>
        <begin position="19"/>
        <end position="286"/>
    </location>
</feature>
<dbReference type="PANTHER" id="PTHR47466:SF1">
    <property type="entry name" value="METALLOPROTEASE MEP1 (AFU_ORTHOLOGUE AFUA_1G07730)-RELATED"/>
    <property type="match status" value="1"/>
</dbReference>
<evidence type="ECO:0000256" key="2">
    <source>
        <dbReference type="ARBA" id="ARBA00008721"/>
    </source>
</evidence>
<keyword evidence="13" id="KW-1185">Reference proteome</keyword>
<keyword evidence="4" id="KW-0479">Metal-binding</keyword>
<dbReference type="InterPro" id="IPR008754">
    <property type="entry name" value="Peptidase_M43"/>
</dbReference>
<feature type="signal peptide" evidence="10">
    <location>
        <begin position="1"/>
        <end position="18"/>
    </location>
</feature>
<evidence type="ECO:0000256" key="7">
    <source>
        <dbReference type="ARBA" id="ARBA00022833"/>
    </source>
</evidence>
<keyword evidence="6" id="KW-0378">Hydrolase</keyword>
<keyword evidence="9" id="KW-1015">Disulfide bond</keyword>
<evidence type="ECO:0000313" key="13">
    <source>
        <dbReference type="Proteomes" id="UP001295740"/>
    </source>
</evidence>
<dbReference type="Gene3D" id="3.40.390.10">
    <property type="entry name" value="Collagenase (Catalytic Domain)"/>
    <property type="match status" value="1"/>
</dbReference>
<reference evidence="12" key="1">
    <citation type="submission" date="2023-10" db="EMBL/GenBank/DDBJ databases">
        <authorList>
            <person name="Hackl T."/>
        </authorList>
    </citation>
    <scope>NUCLEOTIDE SEQUENCE</scope>
</reference>
<evidence type="ECO:0000256" key="4">
    <source>
        <dbReference type="ARBA" id="ARBA00022723"/>
    </source>
</evidence>
<accession>A0AAI8VLA0</accession>
<comment type="caution">
    <text evidence="12">The sequence shown here is derived from an EMBL/GenBank/DDBJ whole genome shotgun (WGS) entry which is preliminary data.</text>
</comment>
<dbReference type="PANTHER" id="PTHR47466">
    <property type="match status" value="1"/>
</dbReference>
<evidence type="ECO:0000313" key="12">
    <source>
        <dbReference type="EMBL" id="CAJ2506506.1"/>
    </source>
</evidence>
<keyword evidence="5 10" id="KW-0732">Signal</keyword>
<dbReference type="GO" id="GO:0006508">
    <property type="term" value="P:proteolysis"/>
    <property type="evidence" value="ECO:0007669"/>
    <property type="project" value="UniProtKB-KW"/>
</dbReference>
<evidence type="ECO:0000256" key="10">
    <source>
        <dbReference type="SAM" id="SignalP"/>
    </source>
</evidence>
<protein>
    <submittedName>
        <fullName evidence="12">Uu.00g006360.m01.CDS01</fullName>
    </submittedName>
</protein>